<dbReference type="Pfam" id="PF20420">
    <property type="entry name" value="DUF6702"/>
    <property type="match status" value="1"/>
</dbReference>
<dbReference type="HOGENOM" id="CLU_107087_3_0_10"/>
<protein>
    <recommendedName>
        <fullName evidence="4">Peptidase E</fullName>
    </recommendedName>
</protein>
<organism evidence="2 3">
    <name type="scientific">Solitalea canadensis (strain ATCC 29591 / DSM 3403 / JCM 21819 / LMG 8368 / NBRC 15130 / NCIMB 12057 / USAM 9D)</name>
    <name type="common">Flexibacter canadensis</name>
    <dbReference type="NCBI Taxonomy" id="929556"/>
    <lineage>
        <taxon>Bacteria</taxon>
        <taxon>Pseudomonadati</taxon>
        <taxon>Bacteroidota</taxon>
        <taxon>Sphingobacteriia</taxon>
        <taxon>Sphingobacteriales</taxon>
        <taxon>Sphingobacteriaceae</taxon>
        <taxon>Solitalea</taxon>
    </lineage>
</organism>
<feature type="signal peptide" evidence="1">
    <location>
        <begin position="1"/>
        <end position="20"/>
    </location>
</feature>
<accession>H8KPE5</accession>
<dbReference type="OrthoDB" id="5735516at2"/>
<dbReference type="KEGG" id="scn:Solca_0719"/>
<reference evidence="2" key="1">
    <citation type="submission" date="2012-02" db="EMBL/GenBank/DDBJ databases">
        <title>The complete genome of Solitalea canadensis DSM 3403.</title>
        <authorList>
            <consortium name="US DOE Joint Genome Institute (JGI-PGF)"/>
            <person name="Lucas S."/>
            <person name="Copeland A."/>
            <person name="Lapidus A."/>
            <person name="Glavina del Rio T."/>
            <person name="Dalin E."/>
            <person name="Tice H."/>
            <person name="Bruce D."/>
            <person name="Goodwin L."/>
            <person name="Pitluck S."/>
            <person name="Peters L."/>
            <person name="Ovchinnikova G."/>
            <person name="Lu M."/>
            <person name="Kyrpides N."/>
            <person name="Mavromatis K."/>
            <person name="Ivanova N."/>
            <person name="Brettin T."/>
            <person name="Detter J.C."/>
            <person name="Han C."/>
            <person name="Larimer F."/>
            <person name="Land M."/>
            <person name="Hauser L."/>
            <person name="Markowitz V."/>
            <person name="Cheng J.-F."/>
            <person name="Hugenholtz P."/>
            <person name="Woyke T."/>
            <person name="Wu D."/>
            <person name="Spring S."/>
            <person name="Schroeder M."/>
            <person name="Kopitz M."/>
            <person name="Brambilla E."/>
            <person name="Klenk H.-P."/>
            <person name="Eisen J.A."/>
        </authorList>
    </citation>
    <scope>NUCLEOTIDE SEQUENCE</scope>
    <source>
        <strain evidence="2">DSM 3403</strain>
    </source>
</reference>
<dbReference type="STRING" id="929556.Solca_0719"/>
<keyword evidence="3" id="KW-1185">Reference proteome</keyword>
<feature type="chain" id="PRO_5003615144" description="Peptidase E" evidence="1">
    <location>
        <begin position="21"/>
        <end position="162"/>
    </location>
</feature>
<sequence>MKRWLLSLLLILLFIQPASSHKFYTSMTQMEYNNKTKSVEIIMNVFWDDLEVTLSKKYKKQIHIHDAEFDTFLKNYLQQVFQLKNSRSQLKAFQFIGKEIKGDTMSIYLEIPLPEGLNNSELQQAVLINDFEGQTNIVNLINGKAHKTLVFKEGEVKKKISI</sequence>
<evidence type="ECO:0008006" key="4">
    <source>
        <dbReference type="Google" id="ProtNLM"/>
    </source>
</evidence>
<name>H8KPE5_SOLCM</name>
<keyword evidence="1" id="KW-0732">Signal</keyword>
<dbReference type="RefSeq" id="WP_014679071.1">
    <property type="nucleotide sequence ID" value="NC_017770.1"/>
</dbReference>
<dbReference type="Proteomes" id="UP000007590">
    <property type="component" value="Chromosome"/>
</dbReference>
<dbReference type="EMBL" id="CP003349">
    <property type="protein sequence ID" value="AFD05843.1"/>
    <property type="molecule type" value="Genomic_DNA"/>
</dbReference>
<proteinExistence type="predicted"/>
<evidence type="ECO:0000313" key="3">
    <source>
        <dbReference type="Proteomes" id="UP000007590"/>
    </source>
</evidence>
<evidence type="ECO:0000313" key="2">
    <source>
        <dbReference type="EMBL" id="AFD05843.1"/>
    </source>
</evidence>
<dbReference type="eggNOG" id="ENOG5030WB0">
    <property type="taxonomic scope" value="Bacteria"/>
</dbReference>
<dbReference type="AlphaFoldDB" id="H8KPE5"/>
<gene>
    <name evidence="2" type="ordered locus">Solca_0719</name>
</gene>
<dbReference type="InterPro" id="IPR046525">
    <property type="entry name" value="DUF6702"/>
</dbReference>
<evidence type="ECO:0000256" key="1">
    <source>
        <dbReference type="SAM" id="SignalP"/>
    </source>
</evidence>